<feature type="region of interest" description="Disordered" evidence="1">
    <location>
        <begin position="1"/>
        <end position="137"/>
    </location>
</feature>
<name>A0A067PX03_9AGAM</name>
<sequence>MADLSLPSTLGTQPTSSGQAAPAAVGVGFVDPALTGEGGLHDTSDGGVGTSLHNEGGESVTPQKRKPGRPKGSGKKPYDPNAPPKEKRPVGRPRKDGLPAGSVPGARRASGRPRKRPPGTFATGFPPGGSVSAPPGAGGYYAQPAGWPHGSTPPMGSLRNESEQLAFPIDPNLESADWSELANTNPNLFLHALIVSLTAPNPLPKAGPAVEEAFKSHLVSLAPNPQQQQATAIPSLYSILKTFWLPCSPAYFSMTASGSTARTPSEHRFLYWDPQPLVFNGIACPHCSAPLINKGRIKSGPIKVYDLNKPFFIIGCEYVCKSHICAPVSPDGRKFASTDSSVLRSLPSILADEFPAHLLQGAGDAGCGPAVWNWKAMGVSKALWNMVRGCLMAGLKKDAILSVVRVIQYGVMDGQNGGGSLGMGWGFPTAAGAKMEEEGADDDDDDDDDEDDEGIVERSVQDDGGQDGGSGEQRGGAQNQANPADAYNNAWKANSGVPGTTNNGQPVAGPSNTDQSSNGANSNNQHPPPPPPAQFGYGQGPSPYPPYAYGAYPYFAPQPPLEMAHHAYQHGVPPDHPAQHPNTLKRTFGGDDMGGTEPAAKRTRHCCKCGSQDCKGKGGRAFCVNPCQDCGRMDCKGRNSKRPDKTCADAWP</sequence>
<feature type="compositionally biased region" description="Acidic residues" evidence="1">
    <location>
        <begin position="438"/>
        <end position="454"/>
    </location>
</feature>
<proteinExistence type="predicted"/>
<evidence type="ECO:0000313" key="3">
    <source>
        <dbReference type="Proteomes" id="UP000027265"/>
    </source>
</evidence>
<evidence type="ECO:0000256" key="1">
    <source>
        <dbReference type="SAM" id="MobiDB-lite"/>
    </source>
</evidence>
<feature type="compositionally biased region" description="Polar residues" evidence="1">
    <location>
        <begin position="1"/>
        <end position="19"/>
    </location>
</feature>
<dbReference type="AlphaFoldDB" id="A0A067PX03"/>
<organism evidence="2 3">
    <name type="scientific">Jaapia argillacea MUCL 33604</name>
    <dbReference type="NCBI Taxonomy" id="933084"/>
    <lineage>
        <taxon>Eukaryota</taxon>
        <taxon>Fungi</taxon>
        <taxon>Dikarya</taxon>
        <taxon>Basidiomycota</taxon>
        <taxon>Agaricomycotina</taxon>
        <taxon>Agaricomycetes</taxon>
        <taxon>Agaricomycetidae</taxon>
        <taxon>Jaapiales</taxon>
        <taxon>Jaapiaceae</taxon>
        <taxon>Jaapia</taxon>
    </lineage>
</organism>
<dbReference type="Proteomes" id="UP000027265">
    <property type="component" value="Unassembled WGS sequence"/>
</dbReference>
<feature type="compositionally biased region" description="Low complexity" evidence="1">
    <location>
        <begin position="118"/>
        <end position="137"/>
    </location>
</feature>
<dbReference type="InParanoid" id="A0A067PX03"/>
<evidence type="ECO:0000313" key="2">
    <source>
        <dbReference type="EMBL" id="KDQ59254.1"/>
    </source>
</evidence>
<dbReference type="OrthoDB" id="3690045at2759"/>
<feature type="region of interest" description="Disordered" evidence="1">
    <location>
        <begin position="435"/>
        <end position="541"/>
    </location>
</feature>
<accession>A0A067PX03</accession>
<dbReference type="HOGENOM" id="CLU_022621_0_0_1"/>
<protein>
    <recommendedName>
        <fullName evidence="4">Post-SET domain-containing protein</fullName>
    </recommendedName>
</protein>
<dbReference type="STRING" id="933084.A0A067PX03"/>
<keyword evidence="3" id="KW-1185">Reference proteome</keyword>
<dbReference type="EMBL" id="KL197716">
    <property type="protein sequence ID" value="KDQ59254.1"/>
    <property type="molecule type" value="Genomic_DNA"/>
</dbReference>
<feature type="compositionally biased region" description="Basic and acidic residues" evidence="1">
    <location>
        <begin position="84"/>
        <end position="97"/>
    </location>
</feature>
<feature type="compositionally biased region" description="Polar residues" evidence="1">
    <location>
        <begin position="497"/>
        <end position="525"/>
    </location>
</feature>
<gene>
    <name evidence="2" type="ORF">JAAARDRAFT_33977</name>
</gene>
<evidence type="ECO:0008006" key="4">
    <source>
        <dbReference type="Google" id="ProtNLM"/>
    </source>
</evidence>
<feature type="compositionally biased region" description="Basic residues" evidence="1">
    <location>
        <begin position="63"/>
        <end position="74"/>
    </location>
</feature>
<reference evidence="3" key="1">
    <citation type="journal article" date="2014" name="Proc. Natl. Acad. Sci. U.S.A.">
        <title>Extensive sampling of basidiomycete genomes demonstrates inadequacy of the white-rot/brown-rot paradigm for wood decay fungi.</title>
        <authorList>
            <person name="Riley R."/>
            <person name="Salamov A.A."/>
            <person name="Brown D.W."/>
            <person name="Nagy L.G."/>
            <person name="Floudas D."/>
            <person name="Held B.W."/>
            <person name="Levasseur A."/>
            <person name="Lombard V."/>
            <person name="Morin E."/>
            <person name="Otillar R."/>
            <person name="Lindquist E.A."/>
            <person name="Sun H."/>
            <person name="LaButti K.M."/>
            <person name="Schmutz J."/>
            <person name="Jabbour D."/>
            <person name="Luo H."/>
            <person name="Baker S.E."/>
            <person name="Pisabarro A.G."/>
            <person name="Walton J.D."/>
            <person name="Blanchette R.A."/>
            <person name="Henrissat B."/>
            <person name="Martin F."/>
            <person name="Cullen D."/>
            <person name="Hibbett D.S."/>
            <person name="Grigoriev I.V."/>
        </authorList>
    </citation>
    <scope>NUCLEOTIDE SEQUENCE [LARGE SCALE GENOMIC DNA]</scope>
    <source>
        <strain evidence="3">MUCL 33604</strain>
    </source>
</reference>